<reference evidence="8 9" key="1">
    <citation type="submission" date="2019-01" db="EMBL/GenBank/DDBJ databases">
        <title>Draft genome sequence of Psathyrella aberdarensis IHI B618.</title>
        <authorList>
            <person name="Buettner E."/>
            <person name="Kellner H."/>
        </authorList>
    </citation>
    <scope>NUCLEOTIDE SEQUENCE [LARGE SCALE GENOMIC DNA]</scope>
    <source>
        <strain evidence="8 9">IHI B618</strain>
    </source>
</reference>
<dbReference type="GO" id="GO:0006508">
    <property type="term" value="P:proteolysis"/>
    <property type="evidence" value="ECO:0007669"/>
    <property type="project" value="UniProtKB-KW"/>
</dbReference>
<evidence type="ECO:0000256" key="6">
    <source>
        <dbReference type="ARBA" id="ARBA00023049"/>
    </source>
</evidence>
<sequence>MPFVDAVANVALRGDKAVTLGSSFVRPQRIASLHPTVSAKSFLPNIESAARGPQNEEIASWYEVYVDAHSGELLSLRDFTAEARDTLVPSQGWHTSGTTVAAGISGRNNIVAYKSWQSSSTSQSLVFDYTYSTSRVPSTTNDVNAARTDSFYPINGVHNITYRYGFTEAAFNSRTTNLERVEVGTIGR</sequence>
<organism evidence="8 9">
    <name type="scientific">Candolleomyces aberdarensis</name>
    <dbReference type="NCBI Taxonomy" id="2316362"/>
    <lineage>
        <taxon>Eukaryota</taxon>
        <taxon>Fungi</taxon>
        <taxon>Dikarya</taxon>
        <taxon>Basidiomycota</taxon>
        <taxon>Agaricomycotina</taxon>
        <taxon>Agaricomycetes</taxon>
        <taxon>Agaricomycetidae</taxon>
        <taxon>Agaricales</taxon>
        <taxon>Agaricineae</taxon>
        <taxon>Psathyrellaceae</taxon>
        <taxon>Candolleomyces</taxon>
    </lineage>
</organism>
<dbReference type="EC" id="3.4.24.-" evidence="7"/>
<dbReference type="InterPro" id="IPR050371">
    <property type="entry name" value="Fungal_virulence_M36"/>
</dbReference>
<comment type="caution">
    <text evidence="8">The sequence shown here is derived from an EMBL/GenBank/DDBJ whole genome shotgun (WGS) entry which is preliminary data.</text>
</comment>
<evidence type="ECO:0000256" key="2">
    <source>
        <dbReference type="ARBA" id="ARBA00022670"/>
    </source>
</evidence>
<accession>A0A4Q2D1K8</accession>
<keyword evidence="5 7" id="KW-0862">Zinc</keyword>
<dbReference type="InterPro" id="IPR001842">
    <property type="entry name" value="Peptidase_M36"/>
</dbReference>
<evidence type="ECO:0000256" key="7">
    <source>
        <dbReference type="RuleBase" id="RU364017"/>
    </source>
</evidence>
<evidence type="ECO:0000256" key="1">
    <source>
        <dbReference type="ARBA" id="ARBA00001947"/>
    </source>
</evidence>
<evidence type="ECO:0000256" key="5">
    <source>
        <dbReference type="ARBA" id="ARBA00022833"/>
    </source>
</evidence>
<keyword evidence="9" id="KW-1185">Reference proteome</keyword>
<evidence type="ECO:0000256" key="4">
    <source>
        <dbReference type="ARBA" id="ARBA00022801"/>
    </source>
</evidence>
<keyword evidence="3 7" id="KW-0479">Metal-binding</keyword>
<comment type="cofactor">
    <cofactor evidence="1 7">
        <name>Zn(2+)</name>
        <dbReference type="ChEBI" id="CHEBI:29105"/>
    </cofactor>
</comment>
<keyword evidence="2 7" id="KW-0645">Protease</keyword>
<name>A0A4Q2D1K8_9AGAR</name>
<evidence type="ECO:0000256" key="3">
    <source>
        <dbReference type="ARBA" id="ARBA00022723"/>
    </source>
</evidence>
<dbReference type="PANTHER" id="PTHR33478:SF1">
    <property type="entry name" value="EXTRACELLULAR METALLOPROTEINASE MEP"/>
    <property type="match status" value="1"/>
</dbReference>
<dbReference type="PANTHER" id="PTHR33478">
    <property type="entry name" value="EXTRACELLULAR METALLOPROTEINASE MEP"/>
    <property type="match status" value="1"/>
</dbReference>
<dbReference type="GO" id="GO:0005615">
    <property type="term" value="C:extracellular space"/>
    <property type="evidence" value="ECO:0007669"/>
    <property type="project" value="InterPro"/>
</dbReference>
<dbReference type="OrthoDB" id="3227768at2759"/>
<evidence type="ECO:0000313" key="9">
    <source>
        <dbReference type="Proteomes" id="UP000290288"/>
    </source>
</evidence>
<dbReference type="AlphaFoldDB" id="A0A4Q2D1K8"/>
<keyword evidence="6 7" id="KW-0482">Metalloprotease</keyword>
<dbReference type="EMBL" id="SDEE01001027">
    <property type="protein sequence ID" value="RXW13063.1"/>
    <property type="molecule type" value="Genomic_DNA"/>
</dbReference>
<dbReference type="GO" id="GO:0008270">
    <property type="term" value="F:zinc ion binding"/>
    <property type="evidence" value="ECO:0007669"/>
    <property type="project" value="InterPro"/>
</dbReference>
<proteinExistence type="inferred from homology"/>
<comment type="similarity">
    <text evidence="7">Belongs to the peptidase M36 family.</text>
</comment>
<dbReference type="Gene3D" id="3.10.170.10">
    <property type="match status" value="1"/>
</dbReference>
<dbReference type="GO" id="GO:0004222">
    <property type="term" value="F:metalloendopeptidase activity"/>
    <property type="evidence" value="ECO:0007669"/>
    <property type="project" value="InterPro"/>
</dbReference>
<gene>
    <name evidence="8" type="ORF">EST38_g12791</name>
</gene>
<keyword evidence="7" id="KW-0865">Zymogen</keyword>
<keyword evidence="7" id="KW-0964">Secreted</keyword>
<dbReference type="Proteomes" id="UP000290288">
    <property type="component" value="Unassembled WGS sequence"/>
</dbReference>
<evidence type="ECO:0000313" key="8">
    <source>
        <dbReference type="EMBL" id="RXW13063.1"/>
    </source>
</evidence>
<protein>
    <recommendedName>
        <fullName evidence="7">Extracellular metalloproteinase</fullName>
        <ecNumber evidence="7">3.4.24.-</ecNumber>
    </recommendedName>
    <alternativeName>
        <fullName evidence="7">Fungalysin</fullName>
    </alternativeName>
</protein>
<comment type="subcellular location">
    <subcellularLocation>
        <location evidence="7">Secreted</location>
    </subcellularLocation>
</comment>
<keyword evidence="4 7" id="KW-0378">Hydrolase</keyword>
<dbReference type="Pfam" id="PF02128">
    <property type="entry name" value="Peptidase_M36"/>
    <property type="match status" value="1"/>
</dbReference>